<dbReference type="RefSeq" id="WP_091848891.1">
    <property type="nucleotide sequence ID" value="NZ_FOHZ01000002.1"/>
</dbReference>
<dbReference type="InterPro" id="IPR027417">
    <property type="entry name" value="P-loop_NTPase"/>
</dbReference>
<dbReference type="InterPro" id="IPR050678">
    <property type="entry name" value="DNA_Partitioning_ATPase"/>
</dbReference>
<dbReference type="Pfam" id="PF13614">
    <property type="entry name" value="AAA_31"/>
    <property type="match status" value="1"/>
</dbReference>
<dbReference type="AlphaFoldDB" id="A0A1I0A7F1"/>
<evidence type="ECO:0000313" key="2">
    <source>
        <dbReference type="EMBL" id="SES89166.1"/>
    </source>
</evidence>
<organism evidence="2 3">
    <name type="scientific">Marinobacter segnicrescens</name>
    <dbReference type="NCBI Taxonomy" id="430453"/>
    <lineage>
        <taxon>Bacteria</taxon>
        <taxon>Pseudomonadati</taxon>
        <taxon>Pseudomonadota</taxon>
        <taxon>Gammaproteobacteria</taxon>
        <taxon>Pseudomonadales</taxon>
        <taxon>Marinobacteraceae</taxon>
        <taxon>Marinobacter</taxon>
    </lineage>
</organism>
<dbReference type="PANTHER" id="PTHR13696">
    <property type="entry name" value="P-LOOP CONTAINING NUCLEOSIDE TRIPHOSPHATE HYDROLASE"/>
    <property type="match status" value="1"/>
</dbReference>
<proteinExistence type="predicted"/>
<evidence type="ECO:0000313" key="3">
    <source>
        <dbReference type="Proteomes" id="UP000198762"/>
    </source>
</evidence>
<dbReference type="STRING" id="430453.SAMN04487962_102210"/>
<dbReference type="Gene3D" id="3.40.50.300">
    <property type="entry name" value="P-loop containing nucleotide triphosphate hydrolases"/>
    <property type="match status" value="1"/>
</dbReference>
<keyword evidence="3" id="KW-1185">Reference proteome</keyword>
<gene>
    <name evidence="2" type="ORF">SAMN04487962_102210</name>
</gene>
<name>A0A1I0A7F1_9GAMM</name>
<feature type="domain" description="AAA" evidence="1">
    <location>
        <begin position="1"/>
        <end position="166"/>
    </location>
</feature>
<evidence type="ECO:0000259" key="1">
    <source>
        <dbReference type="Pfam" id="PF13614"/>
    </source>
</evidence>
<dbReference type="SUPFAM" id="SSF52540">
    <property type="entry name" value="P-loop containing nucleoside triphosphate hydrolases"/>
    <property type="match status" value="1"/>
</dbReference>
<dbReference type="CDD" id="cd02042">
    <property type="entry name" value="ParAB_family"/>
    <property type="match status" value="1"/>
</dbReference>
<reference evidence="3" key="1">
    <citation type="submission" date="2016-10" db="EMBL/GenBank/DDBJ databases">
        <authorList>
            <person name="Varghese N."/>
            <person name="Submissions S."/>
        </authorList>
    </citation>
    <scope>NUCLEOTIDE SEQUENCE [LARGE SCALE GENOMIC DNA]</scope>
    <source>
        <strain evidence="3">CGMCC 1.6489</strain>
    </source>
</reference>
<protein>
    <submittedName>
        <fullName evidence="2">Cellulose biosynthesis protein BcsQ</fullName>
    </submittedName>
</protein>
<dbReference type="OrthoDB" id="9799330at2"/>
<dbReference type="EMBL" id="FOHZ01000002">
    <property type="protein sequence ID" value="SES89166.1"/>
    <property type="molecule type" value="Genomic_DNA"/>
</dbReference>
<dbReference type="InterPro" id="IPR025669">
    <property type="entry name" value="AAA_dom"/>
</dbReference>
<dbReference type="Proteomes" id="UP000198762">
    <property type="component" value="Unassembled WGS sequence"/>
</dbReference>
<dbReference type="PANTHER" id="PTHR13696:SF52">
    <property type="entry name" value="PARA FAMILY PROTEIN CT_582"/>
    <property type="match status" value="1"/>
</dbReference>
<accession>A0A1I0A7F1</accession>
<sequence length="253" mass="28477">MKIIAFHNLKGGVGKTAAASNIAALAAESGIPTLLWDLDPQGAVSWYFGNTGDGDARVPKAGKLVKGKTPIGKTIVPTGIDNLDLIPADVSFRNIDLQLEKHGDRNTLADWLEPLGEDYGLVVLDCPPSLSRLAEQVFRVSDRVLVPLVPTWLSLNSWHQMQAFIADKKVDRRKFYPFWTMVDRRKRLHRQLLEQPPKELEQLMPGYIPYASDVERMGELRQPVHWFAPRSPAALAYRLLWRSFSKGKRSLNL</sequence>